<proteinExistence type="predicted"/>
<accession>A0ABV2JYM5</accession>
<comment type="caution">
    <text evidence="1">The sequence shown here is derived from an EMBL/GenBank/DDBJ whole genome shotgun (WGS) entry which is preliminary data.</text>
</comment>
<dbReference type="SUPFAM" id="SSF81901">
    <property type="entry name" value="HCP-like"/>
    <property type="match status" value="1"/>
</dbReference>
<dbReference type="RefSeq" id="WP_354015305.1">
    <property type="nucleotide sequence ID" value="NZ_JBEPMU010000006.1"/>
</dbReference>
<protein>
    <submittedName>
        <fullName evidence="1">TPR repeat protein</fullName>
    </submittedName>
</protein>
<gene>
    <name evidence="1" type="ORF">ABIC75_003664</name>
</gene>
<evidence type="ECO:0000313" key="2">
    <source>
        <dbReference type="Proteomes" id="UP001549184"/>
    </source>
</evidence>
<keyword evidence="2" id="KW-1185">Reference proteome</keyword>
<reference evidence="1 2" key="1">
    <citation type="submission" date="2024-06" db="EMBL/GenBank/DDBJ databases">
        <title>Sorghum-associated microbial communities from plants grown in Nebraska, USA.</title>
        <authorList>
            <person name="Schachtman D."/>
        </authorList>
    </citation>
    <scope>NUCLEOTIDE SEQUENCE [LARGE SCALE GENOMIC DNA]</scope>
    <source>
        <strain evidence="1 2">1073</strain>
    </source>
</reference>
<sequence>MYREIMMRTELALLLGLACMGIAPVSFGQAKGQEPLPLADSGLRLTAEQIKQNEIKALDGSPEAANKLANHYQGWTNDVEKAMYWYQIAAENGSTEAMWNYYEVSTVATFPDWVRRGRFWLRKAADLGDKHAIDALRDESGQKSGASK</sequence>
<name>A0ABV2JYM5_9GAMM</name>
<dbReference type="Pfam" id="PF08238">
    <property type="entry name" value="Sel1"/>
    <property type="match status" value="2"/>
</dbReference>
<dbReference type="Proteomes" id="UP001549184">
    <property type="component" value="Unassembled WGS sequence"/>
</dbReference>
<dbReference type="InterPro" id="IPR006597">
    <property type="entry name" value="Sel1-like"/>
</dbReference>
<dbReference type="InterPro" id="IPR011990">
    <property type="entry name" value="TPR-like_helical_dom_sf"/>
</dbReference>
<dbReference type="EMBL" id="JBEPMU010000006">
    <property type="protein sequence ID" value="MET3653926.1"/>
    <property type="molecule type" value="Genomic_DNA"/>
</dbReference>
<organism evidence="1 2">
    <name type="scientific">Dyella japonica</name>
    <dbReference type="NCBI Taxonomy" id="231455"/>
    <lineage>
        <taxon>Bacteria</taxon>
        <taxon>Pseudomonadati</taxon>
        <taxon>Pseudomonadota</taxon>
        <taxon>Gammaproteobacteria</taxon>
        <taxon>Lysobacterales</taxon>
        <taxon>Rhodanobacteraceae</taxon>
        <taxon>Dyella</taxon>
    </lineage>
</organism>
<dbReference type="Gene3D" id="1.25.40.10">
    <property type="entry name" value="Tetratricopeptide repeat domain"/>
    <property type="match status" value="1"/>
</dbReference>
<dbReference type="SMART" id="SM00671">
    <property type="entry name" value="SEL1"/>
    <property type="match status" value="1"/>
</dbReference>
<evidence type="ECO:0000313" key="1">
    <source>
        <dbReference type="EMBL" id="MET3653926.1"/>
    </source>
</evidence>